<evidence type="ECO:0000313" key="4">
    <source>
        <dbReference type="RefSeq" id="XP_072860052.1"/>
    </source>
</evidence>
<dbReference type="RefSeq" id="XP_072860052.1">
    <property type="nucleotide sequence ID" value="XM_073003951.1"/>
</dbReference>
<dbReference type="RefSeq" id="XP_072860053.1">
    <property type="nucleotide sequence ID" value="XM_073003952.1"/>
</dbReference>
<dbReference type="PANTHER" id="PTHR31402">
    <property type="entry name" value="UPF0711 PROTEIN C18ORF21"/>
    <property type="match status" value="1"/>
</dbReference>
<comment type="similarity">
    <text evidence="1">Belongs to the UPF0711 family.</text>
</comment>
<name>A0ABM5GQW9_9SAUR</name>
<evidence type="ECO:0000256" key="1">
    <source>
        <dbReference type="ARBA" id="ARBA00006160"/>
    </source>
</evidence>
<feature type="compositionally biased region" description="Low complexity" evidence="2">
    <location>
        <begin position="148"/>
        <end position="172"/>
    </location>
</feature>
<feature type="compositionally biased region" description="Polar residues" evidence="2">
    <location>
        <begin position="127"/>
        <end position="141"/>
    </location>
</feature>
<organism evidence="3 4">
    <name type="scientific">Pogona vitticeps</name>
    <name type="common">central bearded dragon</name>
    <dbReference type="NCBI Taxonomy" id="103695"/>
    <lineage>
        <taxon>Eukaryota</taxon>
        <taxon>Metazoa</taxon>
        <taxon>Chordata</taxon>
        <taxon>Craniata</taxon>
        <taxon>Vertebrata</taxon>
        <taxon>Euteleostomi</taxon>
        <taxon>Lepidosauria</taxon>
        <taxon>Squamata</taxon>
        <taxon>Bifurcata</taxon>
        <taxon>Unidentata</taxon>
        <taxon>Episquamata</taxon>
        <taxon>Toxicofera</taxon>
        <taxon>Iguania</taxon>
        <taxon>Acrodonta</taxon>
        <taxon>Agamidae</taxon>
        <taxon>Amphibolurinae</taxon>
        <taxon>Pogona</taxon>
    </lineage>
</organism>
<gene>
    <name evidence="4 5" type="primary">RMP24</name>
</gene>
<evidence type="ECO:0000256" key="2">
    <source>
        <dbReference type="SAM" id="MobiDB-lite"/>
    </source>
</evidence>
<protein>
    <submittedName>
        <fullName evidence="4 5">UPF0711 protein C18orf21 homolog isoform X2</fullName>
    </submittedName>
</protein>
<keyword evidence="3" id="KW-1185">Reference proteome</keyword>
<reference evidence="4 5" key="1">
    <citation type="submission" date="2025-05" db="UniProtKB">
        <authorList>
            <consortium name="RefSeq"/>
        </authorList>
    </citation>
    <scope>IDENTIFICATION</scope>
</reference>
<evidence type="ECO:0000313" key="5">
    <source>
        <dbReference type="RefSeq" id="XP_072860053.1"/>
    </source>
</evidence>
<evidence type="ECO:0000313" key="3">
    <source>
        <dbReference type="Proteomes" id="UP001652642"/>
    </source>
</evidence>
<feature type="region of interest" description="Disordered" evidence="2">
    <location>
        <begin position="117"/>
        <end position="174"/>
    </location>
</feature>
<sequence length="203" mass="23215">MWMIIRSAGASSCKLPPTGWSMGARAKHAFWHKSPANASQVCRYCFQIFRPGNHRVRLKPKMKLTRQVEKLLKKERKNYRLNFKQTKLLKMYKASTNTLLITCNVCGKTARHNGESREYFSMKTPDLTPSSKKTTPVSHSHSGLKRATPSSSPRLSTSRLSTPRSSSRTPKSTKSHFIQLKKLLRLEDKKHDKGDLRTFLLSL</sequence>
<dbReference type="PANTHER" id="PTHR31402:SF2">
    <property type="entry name" value="UPF0711 PROTEIN C18ORF21"/>
    <property type="match status" value="1"/>
</dbReference>
<accession>A0ABM5GQW9</accession>
<proteinExistence type="inferred from homology"/>
<dbReference type="Pfam" id="PF15719">
    <property type="entry name" value="Rmp24-like"/>
    <property type="match status" value="1"/>
</dbReference>
<dbReference type="InterPro" id="IPR029779">
    <property type="entry name" value="Rmp24-like"/>
</dbReference>
<dbReference type="Proteomes" id="UP001652642">
    <property type="component" value="Chromosome 6"/>
</dbReference>
<dbReference type="GeneID" id="110085093"/>